<evidence type="ECO:0000313" key="1">
    <source>
        <dbReference type="EMBL" id="GAG64587.1"/>
    </source>
</evidence>
<dbReference type="EMBL" id="BART01001213">
    <property type="protein sequence ID" value="GAG64587.1"/>
    <property type="molecule type" value="Genomic_DNA"/>
</dbReference>
<dbReference type="AlphaFoldDB" id="X1A335"/>
<gene>
    <name evidence="1" type="ORF">S01H4_04503</name>
</gene>
<accession>X1A335</accession>
<feature type="non-terminal residue" evidence="1">
    <location>
        <position position="1"/>
    </location>
</feature>
<comment type="caution">
    <text evidence="1">The sequence shown here is derived from an EMBL/GenBank/DDBJ whole genome shotgun (WGS) entry which is preliminary data.</text>
</comment>
<organism evidence="1">
    <name type="scientific">marine sediment metagenome</name>
    <dbReference type="NCBI Taxonomy" id="412755"/>
    <lineage>
        <taxon>unclassified sequences</taxon>
        <taxon>metagenomes</taxon>
        <taxon>ecological metagenomes</taxon>
    </lineage>
</organism>
<protein>
    <submittedName>
        <fullName evidence="1">Uncharacterized protein</fullName>
    </submittedName>
</protein>
<reference evidence="1" key="1">
    <citation type="journal article" date="2014" name="Front. Microbiol.">
        <title>High frequency of phylogenetically diverse reductive dehalogenase-homologous genes in deep subseafloor sedimentary metagenomes.</title>
        <authorList>
            <person name="Kawai M."/>
            <person name="Futagami T."/>
            <person name="Toyoda A."/>
            <person name="Takaki Y."/>
            <person name="Nishi S."/>
            <person name="Hori S."/>
            <person name="Arai W."/>
            <person name="Tsubouchi T."/>
            <person name="Morono Y."/>
            <person name="Uchiyama I."/>
            <person name="Ito T."/>
            <person name="Fujiyama A."/>
            <person name="Inagaki F."/>
            <person name="Takami H."/>
        </authorList>
    </citation>
    <scope>NUCLEOTIDE SEQUENCE</scope>
    <source>
        <strain evidence="1">Expedition CK06-06</strain>
    </source>
</reference>
<name>X1A335_9ZZZZ</name>
<sequence length="42" mass="4797">VKIFSSKGEKISAMNVEVWKEVIGINNREELANTIEMTLFIN</sequence>
<proteinExistence type="predicted"/>